<evidence type="ECO:0000313" key="1">
    <source>
        <dbReference type="EMBL" id="GGB12380.1"/>
    </source>
</evidence>
<protein>
    <submittedName>
        <fullName evidence="1">Uncharacterized protein</fullName>
    </submittedName>
</protein>
<organism evidence="1 2">
    <name type="scientific">Brucella endophytica</name>
    <dbReference type="NCBI Taxonomy" id="1963359"/>
    <lineage>
        <taxon>Bacteria</taxon>
        <taxon>Pseudomonadati</taxon>
        <taxon>Pseudomonadota</taxon>
        <taxon>Alphaproteobacteria</taxon>
        <taxon>Hyphomicrobiales</taxon>
        <taxon>Brucellaceae</taxon>
        <taxon>Brucella/Ochrobactrum group</taxon>
        <taxon>Brucella</taxon>
    </lineage>
</organism>
<sequence length="62" mass="7061">MWEMVPEATLMIANISEGKMVFLMRWEFPVMDDVMDTSVSLKKIHETCPATNQRMNGVLSGL</sequence>
<reference evidence="1" key="1">
    <citation type="journal article" date="2014" name="Int. J. Syst. Evol. Microbiol.">
        <title>Complete genome sequence of Corynebacterium casei LMG S-19264T (=DSM 44701T), isolated from a smear-ripened cheese.</title>
        <authorList>
            <consortium name="US DOE Joint Genome Institute (JGI-PGF)"/>
            <person name="Walter F."/>
            <person name="Albersmeier A."/>
            <person name="Kalinowski J."/>
            <person name="Ruckert C."/>
        </authorList>
    </citation>
    <scope>NUCLEOTIDE SEQUENCE</scope>
    <source>
        <strain evidence="1">CGMCC 1.15082</strain>
    </source>
</reference>
<dbReference type="EMBL" id="BMHH01000039">
    <property type="protein sequence ID" value="GGB12380.1"/>
    <property type="molecule type" value="Genomic_DNA"/>
</dbReference>
<gene>
    <name evidence="1" type="ORF">GCM10011491_45320</name>
</gene>
<name>A0A916SR99_9HYPH</name>
<proteinExistence type="predicted"/>
<keyword evidence="2" id="KW-1185">Reference proteome</keyword>
<dbReference type="AlphaFoldDB" id="A0A916SR99"/>
<accession>A0A916SR99</accession>
<evidence type="ECO:0000313" key="2">
    <source>
        <dbReference type="Proteomes" id="UP000646478"/>
    </source>
</evidence>
<comment type="caution">
    <text evidence="1">The sequence shown here is derived from an EMBL/GenBank/DDBJ whole genome shotgun (WGS) entry which is preliminary data.</text>
</comment>
<dbReference type="Proteomes" id="UP000646478">
    <property type="component" value="Unassembled WGS sequence"/>
</dbReference>
<reference evidence="1" key="2">
    <citation type="submission" date="2020-09" db="EMBL/GenBank/DDBJ databases">
        <authorList>
            <person name="Sun Q."/>
            <person name="Zhou Y."/>
        </authorList>
    </citation>
    <scope>NUCLEOTIDE SEQUENCE</scope>
    <source>
        <strain evidence="1">CGMCC 1.15082</strain>
    </source>
</reference>